<accession>A0A563VP12</accession>
<dbReference type="Proteomes" id="UP000320055">
    <property type="component" value="Unassembled WGS sequence"/>
</dbReference>
<reference evidence="1 2" key="1">
    <citation type="submission" date="2019-01" db="EMBL/GenBank/DDBJ databases">
        <authorList>
            <person name="Brito A."/>
        </authorList>
    </citation>
    <scope>NUCLEOTIDE SEQUENCE [LARGE SCALE GENOMIC DNA]</scope>
    <source>
        <strain evidence="1">1</strain>
    </source>
</reference>
<evidence type="ECO:0000313" key="2">
    <source>
        <dbReference type="Proteomes" id="UP000320055"/>
    </source>
</evidence>
<organism evidence="1 2">
    <name type="scientific">Hyella patelloides LEGE 07179</name>
    <dbReference type="NCBI Taxonomy" id="945734"/>
    <lineage>
        <taxon>Bacteria</taxon>
        <taxon>Bacillati</taxon>
        <taxon>Cyanobacteriota</taxon>
        <taxon>Cyanophyceae</taxon>
        <taxon>Pleurocapsales</taxon>
        <taxon>Hyellaceae</taxon>
        <taxon>Hyella</taxon>
    </lineage>
</organism>
<dbReference type="RefSeq" id="WP_144871325.1">
    <property type="nucleotide sequence ID" value="NZ_LR213933.1"/>
</dbReference>
<keyword evidence="2" id="KW-1185">Reference proteome</keyword>
<evidence type="ECO:0000313" key="1">
    <source>
        <dbReference type="EMBL" id="VEP13109.1"/>
    </source>
</evidence>
<gene>
    <name evidence="1" type="ORF">H1P_1830007</name>
</gene>
<name>A0A563VP12_9CYAN</name>
<protein>
    <submittedName>
        <fullName evidence="1">Uncharacterized protein</fullName>
    </submittedName>
</protein>
<proteinExistence type="predicted"/>
<dbReference type="EMBL" id="CAACVJ010000094">
    <property type="protein sequence ID" value="VEP13109.1"/>
    <property type="molecule type" value="Genomic_DNA"/>
</dbReference>
<sequence>MGLSKNHQTMIGGGCAGGGVGIQTASSAYIAVQAANAGTCACQLSGLSAYFGSVLASGNVAGTFLITAAAASPVAVVGVGVVGGALAASLIFGGGDDPATNN</sequence>
<dbReference type="AlphaFoldDB" id="A0A563VP12"/>